<sequence>MTQPTTPEGGYPSSDKDDFGPDSVFTTNPLVRDGSYIKDPWGRMRYMGPTSTWSFYQRAIATLGQRLPQDQTTPSELFAVDGSAFKLTWVALPPNGIPDLSGLPQTDHGLYMFHTVKFHLGYFSMIIDEPRFLARLHEFEMHPEEVAQSHRLWLAEYILILAFGEAFLNRPSRGDAPAGTALAARALALLPDLPQLHEEGLLSIEVLSLVALYLHCLDMRVNAFLYIGQALRLATVEGIHREIPEEAFGAELSQRCKRLWWVLYVLDRRFSSLLGAPSSIRDDDVGMTLPWESNDTSMGAALSLSIQLSRVLATIMSTVYSTSEKLDKPLLTVTKDIIHKLADIGQQVDQKLLPKTLNSSPSRMVCTITLMYHHCILHATRPFVMCLLKGYIYSEPQDRQKLHLTTSISNLLKTSTSSAMTILKTLSSLEKSQLIESFLPFDLEFLFSSAILLCIIDLVCPDYITDQNWLPSVNYLLDAIIRLGNVSARLRKAELHHLLQLLAEAKGSPGRDVELAPEIEASMLYPGDSTDVEQGDNGGSWSTVFDLDDTALDPSHLLDLALQLDREPDAEMFNFF</sequence>
<dbReference type="PANTHER" id="PTHR47540">
    <property type="entry name" value="THIAMINE REPRESSIBLE GENES REGULATORY PROTEIN THI5"/>
    <property type="match status" value="1"/>
</dbReference>
<dbReference type="PANTHER" id="PTHR47540:SF6">
    <property type="entry name" value="ZN(II)2CYS6 TRANSCRIPTION FACTOR (EUROFUNG)"/>
    <property type="match status" value="1"/>
</dbReference>
<dbReference type="InterPro" id="IPR007219">
    <property type="entry name" value="XnlR_reg_dom"/>
</dbReference>
<evidence type="ECO:0000256" key="1">
    <source>
        <dbReference type="ARBA" id="ARBA00004123"/>
    </source>
</evidence>
<dbReference type="SMART" id="SM00906">
    <property type="entry name" value="Fungal_trans"/>
    <property type="match status" value="1"/>
</dbReference>
<accession>A0A9N9YAU2</accession>
<reference evidence="8 9" key="2">
    <citation type="submission" date="2021-10" db="EMBL/GenBank/DDBJ databases">
        <authorList>
            <person name="Piombo E."/>
        </authorList>
    </citation>
    <scope>NUCLEOTIDE SEQUENCE [LARGE SCALE GENOMIC DNA]</scope>
</reference>
<keyword evidence="5" id="KW-0539">Nucleus</keyword>
<evidence type="ECO:0000259" key="7">
    <source>
        <dbReference type="SMART" id="SM00906"/>
    </source>
</evidence>
<feature type="domain" description="Xylanolytic transcriptional activator regulatory" evidence="7">
    <location>
        <begin position="223"/>
        <end position="296"/>
    </location>
</feature>
<evidence type="ECO:0000256" key="2">
    <source>
        <dbReference type="ARBA" id="ARBA00023015"/>
    </source>
</evidence>
<name>A0A9N9YAU2_9HYPO</name>
<dbReference type="InterPro" id="IPR051711">
    <property type="entry name" value="Stress_Response_Reg"/>
</dbReference>
<dbReference type="OrthoDB" id="3266505at2759"/>
<organism evidence="8 9">
    <name type="scientific">Clonostachys byssicola</name>
    <dbReference type="NCBI Taxonomy" id="160290"/>
    <lineage>
        <taxon>Eukaryota</taxon>
        <taxon>Fungi</taxon>
        <taxon>Dikarya</taxon>
        <taxon>Ascomycota</taxon>
        <taxon>Pezizomycotina</taxon>
        <taxon>Sordariomycetes</taxon>
        <taxon>Hypocreomycetidae</taxon>
        <taxon>Hypocreales</taxon>
        <taxon>Bionectriaceae</taxon>
        <taxon>Clonostachys</taxon>
    </lineage>
</organism>
<dbReference type="AlphaFoldDB" id="A0A9N9YAU2"/>
<evidence type="ECO:0000256" key="6">
    <source>
        <dbReference type="SAM" id="MobiDB-lite"/>
    </source>
</evidence>
<reference evidence="9" key="1">
    <citation type="submission" date="2019-06" db="EMBL/GenBank/DDBJ databases">
        <authorList>
            <person name="Broberg M."/>
        </authorList>
    </citation>
    <scope>NUCLEOTIDE SEQUENCE [LARGE SCALE GENOMIC DNA]</scope>
</reference>
<gene>
    <name evidence="8" type="ORF">CBYS24578_00003564</name>
</gene>
<dbReference type="GO" id="GO:0045944">
    <property type="term" value="P:positive regulation of transcription by RNA polymerase II"/>
    <property type="evidence" value="ECO:0007669"/>
    <property type="project" value="TreeGrafter"/>
</dbReference>
<evidence type="ECO:0000256" key="5">
    <source>
        <dbReference type="ARBA" id="ARBA00023242"/>
    </source>
</evidence>
<dbReference type="GO" id="GO:0043565">
    <property type="term" value="F:sequence-specific DNA binding"/>
    <property type="evidence" value="ECO:0007669"/>
    <property type="project" value="TreeGrafter"/>
</dbReference>
<dbReference type="Proteomes" id="UP000754883">
    <property type="component" value="Unassembled WGS sequence"/>
</dbReference>
<evidence type="ECO:0000313" key="9">
    <source>
        <dbReference type="Proteomes" id="UP000754883"/>
    </source>
</evidence>
<keyword evidence="3" id="KW-0238">DNA-binding</keyword>
<protein>
    <recommendedName>
        <fullName evidence="7">Xylanolytic transcriptional activator regulatory domain-containing protein</fullName>
    </recommendedName>
</protein>
<keyword evidence="2" id="KW-0805">Transcription regulation</keyword>
<keyword evidence="4" id="KW-0804">Transcription</keyword>
<evidence type="ECO:0000256" key="3">
    <source>
        <dbReference type="ARBA" id="ARBA00023125"/>
    </source>
</evidence>
<dbReference type="CDD" id="cd12148">
    <property type="entry name" value="fungal_TF_MHR"/>
    <property type="match status" value="1"/>
</dbReference>
<keyword evidence="9" id="KW-1185">Reference proteome</keyword>
<proteinExistence type="predicted"/>
<dbReference type="Pfam" id="PF04082">
    <property type="entry name" value="Fungal_trans"/>
    <property type="match status" value="1"/>
</dbReference>
<dbReference type="GO" id="GO:0006351">
    <property type="term" value="P:DNA-templated transcription"/>
    <property type="evidence" value="ECO:0007669"/>
    <property type="project" value="InterPro"/>
</dbReference>
<evidence type="ECO:0000313" key="8">
    <source>
        <dbReference type="EMBL" id="CAG9998268.1"/>
    </source>
</evidence>
<feature type="region of interest" description="Disordered" evidence="6">
    <location>
        <begin position="1"/>
        <end position="27"/>
    </location>
</feature>
<comment type="caution">
    <text evidence="8">The sequence shown here is derived from an EMBL/GenBank/DDBJ whole genome shotgun (WGS) entry which is preliminary data.</text>
</comment>
<dbReference type="GO" id="GO:0008270">
    <property type="term" value="F:zinc ion binding"/>
    <property type="evidence" value="ECO:0007669"/>
    <property type="project" value="InterPro"/>
</dbReference>
<comment type="subcellular location">
    <subcellularLocation>
        <location evidence="1">Nucleus</location>
    </subcellularLocation>
</comment>
<dbReference type="GO" id="GO:0005634">
    <property type="term" value="C:nucleus"/>
    <property type="evidence" value="ECO:0007669"/>
    <property type="project" value="UniProtKB-SubCell"/>
</dbReference>
<evidence type="ECO:0000256" key="4">
    <source>
        <dbReference type="ARBA" id="ARBA00023163"/>
    </source>
</evidence>
<dbReference type="EMBL" id="CABFNO020001546">
    <property type="protein sequence ID" value="CAG9998268.1"/>
    <property type="molecule type" value="Genomic_DNA"/>
</dbReference>